<dbReference type="GO" id="GO:0016491">
    <property type="term" value="F:oxidoreductase activity"/>
    <property type="evidence" value="ECO:0007669"/>
    <property type="project" value="UniProtKB-KW"/>
</dbReference>
<name>A0A6N8SNA1_9HYPH</name>
<dbReference type="Pfam" id="PF13561">
    <property type="entry name" value="adh_short_C2"/>
    <property type="match status" value="1"/>
</dbReference>
<dbReference type="InterPro" id="IPR020904">
    <property type="entry name" value="Sc_DH/Rdtase_CS"/>
</dbReference>
<keyword evidence="5" id="KW-1185">Reference proteome</keyword>
<dbReference type="OrthoDB" id="9789398at2"/>
<organism evidence="4 5">
    <name type="scientific">Shinella kummerowiae</name>
    <dbReference type="NCBI Taxonomy" id="417745"/>
    <lineage>
        <taxon>Bacteria</taxon>
        <taxon>Pseudomonadati</taxon>
        <taxon>Pseudomonadota</taxon>
        <taxon>Alphaproteobacteria</taxon>
        <taxon>Hyphomicrobiales</taxon>
        <taxon>Rhizobiaceae</taxon>
        <taxon>Shinella</taxon>
    </lineage>
</organism>
<evidence type="ECO:0000313" key="4">
    <source>
        <dbReference type="EMBL" id="MXN48412.1"/>
    </source>
</evidence>
<evidence type="ECO:0000256" key="2">
    <source>
        <dbReference type="ARBA" id="ARBA00023002"/>
    </source>
</evidence>
<protein>
    <submittedName>
        <fullName evidence="4">SDR family oxidoreductase</fullName>
    </submittedName>
</protein>
<dbReference type="EMBL" id="WUMK01000010">
    <property type="protein sequence ID" value="MXN48412.1"/>
    <property type="molecule type" value="Genomic_DNA"/>
</dbReference>
<dbReference type="PRINTS" id="PR00081">
    <property type="entry name" value="GDHRDH"/>
</dbReference>
<accession>A0A6N8SNA1</accession>
<dbReference type="PANTHER" id="PTHR43477">
    <property type="entry name" value="DIHYDROANTICAPSIN 7-DEHYDROGENASE"/>
    <property type="match status" value="1"/>
</dbReference>
<dbReference type="InterPro" id="IPR051122">
    <property type="entry name" value="SDR_DHRS6-like"/>
</dbReference>
<evidence type="ECO:0000313" key="5">
    <source>
        <dbReference type="Proteomes" id="UP000435802"/>
    </source>
</evidence>
<comment type="similarity">
    <text evidence="1">Belongs to the short-chain dehydrogenases/reductases (SDR) family.</text>
</comment>
<comment type="caution">
    <text evidence="4">The sequence shown here is derived from an EMBL/GenBank/DDBJ whole genome shotgun (WGS) entry which is preliminary data.</text>
</comment>
<dbReference type="PANTHER" id="PTHR43477:SF4">
    <property type="entry name" value="DEHYDROGENASE_REDUCTASE SDR FAMILY MEMBER 6"/>
    <property type="match status" value="1"/>
</dbReference>
<reference evidence="4 5" key="1">
    <citation type="submission" date="2019-12" db="EMBL/GenBank/DDBJ databases">
        <title>Shinella kummerowiae sp. nov., a symbiotic bacterium isolated from root nodules of the herbal legume Kummerowia stipulacea.</title>
        <authorList>
            <person name="Gao J."/>
        </authorList>
    </citation>
    <scope>NUCLEOTIDE SEQUENCE [LARGE SCALE GENOMIC DNA]</scope>
    <source>
        <strain evidence="4 5">CCBAU 25048</strain>
    </source>
</reference>
<evidence type="ECO:0000256" key="1">
    <source>
        <dbReference type="ARBA" id="ARBA00006484"/>
    </source>
</evidence>
<dbReference type="Proteomes" id="UP000435802">
    <property type="component" value="Unassembled WGS sequence"/>
</dbReference>
<gene>
    <name evidence="4" type="ORF">GR138_24670</name>
</gene>
<dbReference type="PRINTS" id="PR00080">
    <property type="entry name" value="SDRFAMILY"/>
</dbReference>
<dbReference type="InterPro" id="IPR002347">
    <property type="entry name" value="SDR_fam"/>
</dbReference>
<dbReference type="Gene3D" id="3.40.50.720">
    <property type="entry name" value="NAD(P)-binding Rossmann-like Domain"/>
    <property type="match status" value="1"/>
</dbReference>
<proteinExistence type="inferred from homology"/>
<dbReference type="SUPFAM" id="SSF51735">
    <property type="entry name" value="NAD(P)-binding Rossmann-fold domains"/>
    <property type="match status" value="1"/>
</dbReference>
<dbReference type="FunFam" id="3.40.50.720:FF:000084">
    <property type="entry name" value="Short-chain dehydrogenase reductase"/>
    <property type="match status" value="1"/>
</dbReference>
<keyword evidence="3" id="KW-0520">NAD</keyword>
<sequence length="246" mass="25185">MTGRLAGRVAVVTAAGQGIGRAIAERLAMEGAEVHASDINPDLLATLEGAATVPLDATDTTAVAAYFSTFTRVDILVHAVGYVHQGTIEECGPADWRRSVNITLDSAYNVIAGAIPKMKANGGSIITIGSVASSIKGFPRRAAYGAAKGGVIGLTKAVAADYVSLGIRCNSVCPGTVASPSLEERIGALSETLGSKEEAYRAFISRQPAGRFGTVQEIAAICAFLASDEAAFITGQAINIDGGITI</sequence>
<dbReference type="PROSITE" id="PS00061">
    <property type="entry name" value="ADH_SHORT"/>
    <property type="match status" value="1"/>
</dbReference>
<keyword evidence="2" id="KW-0560">Oxidoreductase</keyword>
<dbReference type="AlphaFoldDB" id="A0A6N8SNA1"/>
<evidence type="ECO:0000256" key="3">
    <source>
        <dbReference type="ARBA" id="ARBA00023027"/>
    </source>
</evidence>
<dbReference type="InterPro" id="IPR036291">
    <property type="entry name" value="NAD(P)-bd_dom_sf"/>
</dbReference>